<dbReference type="OMA" id="LNFAFKQ"/>
<dbReference type="GO" id="GO:0005634">
    <property type="term" value="C:nucleus"/>
    <property type="evidence" value="ECO:0007669"/>
    <property type="project" value="UniProtKB-SubCell"/>
</dbReference>
<keyword evidence="5" id="KW-0862">Zinc</keyword>
<evidence type="ECO:0000256" key="5">
    <source>
        <dbReference type="ARBA" id="ARBA00022833"/>
    </source>
</evidence>
<dbReference type="Pfam" id="PF00096">
    <property type="entry name" value="zf-C2H2"/>
    <property type="match status" value="1"/>
</dbReference>
<dbReference type="OrthoDB" id="6508643at2759"/>
<keyword evidence="4 7" id="KW-0863">Zinc-finger</keyword>
<keyword evidence="6" id="KW-0539">Nucleus</keyword>
<protein>
    <submittedName>
        <fullName evidence="10">Transcription factor Ovo-like 2</fullName>
    </submittedName>
</protein>
<dbReference type="FunFam" id="3.30.160.60:FF:000452">
    <property type="entry name" value="Transcription factor Ovo-like 2"/>
    <property type="match status" value="1"/>
</dbReference>
<dbReference type="SMART" id="SM00355">
    <property type="entry name" value="ZnF_C2H2"/>
    <property type="match status" value="3"/>
</dbReference>
<name>A0A8B7Y7W2_ACAPL</name>
<dbReference type="GeneID" id="110978067"/>
<evidence type="ECO:0000256" key="3">
    <source>
        <dbReference type="ARBA" id="ARBA00022737"/>
    </source>
</evidence>
<dbReference type="RefSeq" id="XP_022088430.1">
    <property type="nucleotide sequence ID" value="XM_022232738.1"/>
</dbReference>
<keyword evidence="3" id="KW-0677">Repeat</keyword>
<dbReference type="KEGG" id="aplc:110978067"/>
<evidence type="ECO:0000259" key="8">
    <source>
        <dbReference type="PROSITE" id="PS50157"/>
    </source>
</evidence>
<evidence type="ECO:0000256" key="2">
    <source>
        <dbReference type="ARBA" id="ARBA00022723"/>
    </source>
</evidence>
<dbReference type="SUPFAM" id="SSF57667">
    <property type="entry name" value="beta-beta-alpha zinc fingers"/>
    <property type="match status" value="1"/>
</dbReference>
<dbReference type="GO" id="GO:0000978">
    <property type="term" value="F:RNA polymerase II cis-regulatory region sequence-specific DNA binding"/>
    <property type="evidence" value="ECO:0007669"/>
    <property type="project" value="TreeGrafter"/>
</dbReference>
<dbReference type="PANTHER" id="PTHR10032:SF271">
    <property type="entry name" value="RH12261P-RELATED"/>
    <property type="match status" value="1"/>
</dbReference>
<proteinExistence type="predicted"/>
<dbReference type="PROSITE" id="PS00028">
    <property type="entry name" value="ZINC_FINGER_C2H2_1"/>
    <property type="match status" value="2"/>
</dbReference>
<gene>
    <name evidence="10" type="primary">LOC110978067</name>
</gene>
<dbReference type="GO" id="GO:0008270">
    <property type="term" value="F:zinc ion binding"/>
    <property type="evidence" value="ECO:0007669"/>
    <property type="project" value="UniProtKB-KW"/>
</dbReference>
<dbReference type="Gene3D" id="3.30.160.60">
    <property type="entry name" value="Classic Zinc Finger"/>
    <property type="match status" value="2"/>
</dbReference>
<evidence type="ECO:0000313" key="9">
    <source>
        <dbReference type="Proteomes" id="UP000694845"/>
    </source>
</evidence>
<dbReference type="Pfam" id="PF13894">
    <property type="entry name" value="zf-C2H2_4"/>
    <property type="match status" value="1"/>
</dbReference>
<dbReference type="InterPro" id="IPR027756">
    <property type="entry name" value="Ovo-like"/>
</dbReference>
<evidence type="ECO:0000256" key="1">
    <source>
        <dbReference type="ARBA" id="ARBA00004123"/>
    </source>
</evidence>
<dbReference type="GO" id="GO:0000981">
    <property type="term" value="F:DNA-binding transcription factor activity, RNA polymerase II-specific"/>
    <property type="evidence" value="ECO:0007669"/>
    <property type="project" value="TreeGrafter"/>
</dbReference>
<dbReference type="PANTHER" id="PTHR10032">
    <property type="entry name" value="ZINC FINGER PROTEIN WITH KRAB AND SCAN DOMAINS"/>
    <property type="match status" value="1"/>
</dbReference>
<dbReference type="PROSITE" id="PS50157">
    <property type="entry name" value="ZINC_FINGER_C2H2_2"/>
    <property type="match status" value="2"/>
</dbReference>
<keyword evidence="2" id="KW-0479">Metal-binding</keyword>
<feature type="domain" description="C2H2-type" evidence="8">
    <location>
        <begin position="37"/>
        <end position="65"/>
    </location>
</feature>
<dbReference type="FunFam" id="3.30.160.60:FF:000112">
    <property type="entry name" value="Mds1 and evi1 complex locus protein"/>
    <property type="match status" value="1"/>
</dbReference>
<evidence type="ECO:0000256" key="6">
    <source>
        <dbReference type="ARBA" id="ARBA00023242"/>
    </source>
</evidence>
<evidence type="ECO:0000256" key="4">
    <source>
        <dbReference type="ARBA" id="ARBA00022771"/>
    </source>
</evidence>
<comment type="subcellular location">
    <subcellularLocation>
        <location evidence="1">Nucleus</location>
    </subcellularLocation>
</comment>
<evidence type="ECO:0000313" key="10">
    <source>
        <dbReference type="RefSeq" id="XP_022088430.1"/>
    </source>
</evidence>
<dbReference type="Proteomes" id="UP000694845">
    <property type="component" value="Unplaced"/>
</dbReference>
<evidence type="ECO:0000256" key="7">
    <source>
        <dbReference type="PROSITE-ProRule" id="PRU00042"/>
    </source>
</evidence>
<keyword evidence="9" id="KW-1185">Reference proteome</keyword>
<dbReference type="InterPro" id="IPR036236">
    <property type="entry name" value="Znf_C2H2_sf"/>
</dbReference>
<reference evidence="10" key="1">
    <citation type="submission" date="2025-08" db="UniProtKB">
        <authorList>
            <consortium name="RefSeq"/>
        </authorList>
    </citation>
    <scope>IDENTIFICATION</scope>
</reference>
<dbReference type="GO" id="GO:0009913">
    <property type="term" value="P:epidermal cell differentiation"/>
    <property type="evidence" value="ECO:0007669"/>
    <property type="project" value="TreeGrafter"/>
</dbReference>
<dbReference type="InterPro" id="IPR013087">
    <property type="entry name" value="Znf_C2H2_type"/>
</dbReference>
<sequence>SGQVGLKRHTCPFCSKGFNDKFDLKRHIRTHTGVRPFKCNRCVRAFTQRCSLEVHQRKVHNMQLNFAFKQRRGKVYVCEDCGHSTEDINLHYAHSVRAHRGGGSPGWSGPGKPSQLAQLLAGVDGVPPNPCPGAAEPTLPVRCAQDFNQPTPVLPRFGPEWNHRGGMDLM</sequence>
<feature type="domain" description="C2H2-type" evidence="8">
    <location>
        <begin position="9"/>
        <end position="36"/>
    </location>
</feature>
<feature type="non-terminal residue" evidence="10">
    <location>
        <position position="1"/>
    </location>
</feature>
<organism evidence="9 10">
    <name type="scientific">Acanthaster planci</name>
    <name type="common">Crown-of-thorns starfish</name>
    <dbReference type="NCBI Taxonomy" id="133434"/>
    <lineage>
        <taxon>Eukaryota</taxon>
        <taxon>Metazoa</taxon>
        <taxon>Echinodermata</taxon>
        <taxon>Eleutherozoa</taxon>
        <taxon>Asterozoa</taxon>
        <taxon>Asteroidea</taxon>
        <taxon>Valvatacea</taxon>
        <taxon>Valvatida</taxon>
        <taxon>Acanthasteridae</taxon>
        <taxon>Acanthaster</taxon>
    </lineage>
</organism>
<dbReference type="AlphaFoldDB" id="A0A8B7Y7W2"/>
<accession>A0A8B7Y7W2</accession>